<dbReference type="Pfam" id="PF01656">
    <property type="entry name" value="CbiA"/>
    <property type="match status" value="1"/>
</dbReference>
<evidence type="ECO:0000259" key="4">
    <source>
        <dbReference type="PROSITE" id="PS51379"/>
    </source>
</evidence>
<dbReference type="Proteomes" id="UP001205748">
    <property type="component" value="Unassembled WGS sequence"/>
</dbReference>
<evidence type="ECO:0000256" key="3">
    <source>
        <dbReference type="ARBA" id="ARBA00023014"/>
    </source>
</evidence>
<dbReference type="InterPro" id="IPR027417">
    <property type="entry name" value="P-loop_NTPase"/>
</dbReference>
<dbReference type="PANTHER" id="PTHR43534:SF1">
    <property type="entry name" value="4FE-4S CLUSTER CONTAINING PARA FAMILY ATPASE PROTEIN"/>
    <property type="match status" value="1"/>
</dbReference>
<dbReference type="InterPro" id="IPR002586">
    <property type="entry name" value="CobQ/CobB/MinD/ParA_Nub-bd_dom"/>
</dbReference>
<keyword evidence="5" id="KW-0547">Nucleotide-binding</keyword>
<dbReference type="Gene3D" id="3.40.50.300">
    <property type="entry name" value="P-loop containing nucleotide triphosphate hydrolases"/>
    <property type="match status" value="1"/>
</dbReference>
<gene>
    <name evidence="5" type="ORF">NSA47_15075</name>
</gene>
<dbReference type="GO" id="GO:0005524">
    <property type="term" value="F:ATP binding"/>
    <property type="evidence" value="ECO:0007669"/>
    <property type="project" value="UniProtKB-KW"/>
</dbReference>
<keyword evidence="5" id="KW-0067">ATP-binding</keyword>
<dbReference type="PROSITE" id="PS51379">
    <property type="entry name" value="4FE4S_FER_2"/>
    <property type="match status" value="2"/>
</dbReference>
<dbReference type="GO" id="GO:0051536">
    <property type="term" value="F:iron-sulfur cluster binding"/>
    <property type="evidence" value="ECO:0007669"/>
    <property type="project" value="UniProtKB-KW"/>
</dbReference>
<dbReference type="CDD" id="cd03110">
    <property type="entry name" value="SIMIBI_bact_arch"/>
    <property type="match status" value="1"/>
</dbReference>
<keyword evidence="6" id="KW-1185">Reference proteome</keyword>
<evidence type="ECO:0000313" key="5">
    <source>
        <dbReference type="EMBL" id="MCR1900285.1"/>
    </source>
</evidence>
<dbReference type="SUPFAM" id="SSF52540">
    <property type="entry name" value="P-loop containing nucleoside triphosphate hydrolases"/>
    <property type="match status" value="1"/>
</dbReference>
<feature type="domain" description="4Fe-4S ferredoxin-type" evidence="4">
    <location>
        <begin position="60"/>
        <end position="87"/>
    </location>
</feature>
<dbReference type="InterPro" id="IPR017896">
    <property type="entry name" value="4Fe4S_Fe-S-bd"/>
</dbReference>
<dbReference type="PANTHER" id="PTHR43534">
    <property type="entry name" value="MIND SUPERFAMILY P-LOOP ATPASE CONTAINING AN INSERTED FERREDOXIN DOMAIN"/>
    <property type="match status" value="1"/>
</dbReference>
<sequence length="300" mass="32107">MKQLLILSGKGGTGKTTIASAFIKLSKAKAYADCDVDAPNLHLITEQSSAPKRTDYYGLPKAEINTELCIQCDRCRQNCRFDSISVDKKYKVNPFACEGCGVCQAICPVEAISLKPAVAGELMLHAKEGKVFSTAQLKMGSGTSGMLVTEVKKQMKSATAPTHLAIIDGSPGIGCPVIASLSGADMVLMVAEPSISGIHDMERIINTAAKFGTKTAICINKFDTNIENTKKIEEFCKKQGLAFMGKIPFDAGAIKAINNGQTIVDINCASGIAVKVVFNKTIKLLFEEYPVLHSNDALHI</sequence>
<comment type="caution">
    <text evidence="5">The sequence shown here is derived from an EMBL/GenBank/DDBJ whole genome shotgun (WGS) entry which is preliminary data.</text>
</comment>
<dbReference type="InterPro" id="IPR017900">
    <property type="entry name" value="4Fe4S_Fe_S_CS"/>
</dbReference>
<dbReference type="PROSITE" id="PS00198">
    <property type="entry name" value="4FE4S_FER_1"/>
    <property type="match status" value="1"/>
</dbReference>
<evidence type="ECO:0000313" key="6">
    <source>
        <dbReference type="Proteomes" id="UP001205748"/>
    </source>
</evidence>
<protein>
    <submittedName>
        <fullName evidence="5">ATP-binding protein</fullName>
    </submittedName>
</protein>
<dbReference type="GO" id="GO:0046872">
    <property type="term" value="F:metal ion binding"/>
    <property type="evidence" value="ECO:0007669"/>
    <property type="project" value="UniProtKB-KW"/>
</dbReference>
<evidence type="ECO:0000256" key="1">
    <source>
        <dbReference type="ARBA" id="ARBA00022723"/>
    </source>
</evidence>
<keyword evidence="1" id="KW-0479">Metal-binding</keyword>
<name>A0AAE3L063_9FIRM</name>
<dbReference type="Gene3D" id="3.30.70.20">
    <property type="match status" value="1"/>
</dbReference>
<keyword evidence="3" id="KW-0411">Iron-sulfur</keyword>
<evidence type="ECO:0000256" key="2">
    <source>
        <dbReference type="ARBA" id="ARBA00023004"/>
    </source>
</evidence>
<feature type="domain" description="4Fe-4S ferredoxin-type" evidence="4">
    <location>
        <begin position="88"/>
        <end position="117"/>
    </location>
</feature>
<accession>A0AAE3L063</accession>
<keyword evidence="2" id="KW-0408">Iron</keyword>
<dbReference type="RefSeq" id="WP_257533493.1">
    <property type="nucleotide sequence ID" value="NZ_JANKAS010000025.1"/>
</dbReference>
<proteinExistence type="predicted"/>
<dbReference type="Pfam" id="PF00037">
    <property type="entry name" value="Fer4"/>
    <property type="match status" value="1"/>
</dbReference>
<dbReference type="AlphaFoldDB" id="A0AAE3L063"/>
<organism evidence="5 6">
    <name type="scientific">Irregularibacter muris</name>
    <dbReference type="NCBI Taxonomy" id="1796619"/>
    <lineage>
        <taxon>Bacteria</taxon>
        <taxon>Bacillati</taxon>
        <taxon>Bacillota</taxon>
        <taxon>Clostridia</taxon>
        <taxon>Eubacteriales</taxon>
        <taxon>Eubacteriaceae</taxon>
        <taxon>Irregularibacter</taxon>
    </lineage>
</organism>
<dbReference type="EMBL" id="JANKAS010000025">
    <property type="protein sequence ID" value="MCR1900285.1"/>
    <property type="molecule type" value="Genomic_DNA"/>
</dbReference>
<reference evidence="5" key="1">
    <citation type="submission" date="2022-07" db="EMBL/GenBank/DDBJ databases">
        <title>Enhanced cultured diversity of the mouse gut microbiota enables custom-made synthetic communities.</title>
        <authorList>
            <person name="Afrizal A."/>
        </authorList>
    </citation>
    <scope>NUCLEOTIDE SEQUENCE</scope>
    <source>
        <strain evidence="5">DSM 28593</strain>
    </source>
</reference>